<evidence type="ECO:0000259" key="6">
    <source>
        <dbReference type="Pfam" id="PF08543"/>
    </source>
</evidence>
<proteinExistence type="predicted"/>
<dbReference type="Pfam" id="PF08543">
    <property type="entry name" value="Phos_pyr_kin"/>
    <property type="match status" value="1"/>
</dbReference>
<dbReference type="InterPro" id="IPR004625">
    <property type="entry name" value="PyrdxlKinase"/>
</dbReference>
<accession>A0A161XVF3</accession>
<evidence type="ECO:0000256" key="3">
    <source>
        <dbReference type="ARBA" id="ARBA00022741"/>
    </source>
</evidence>
<dbReference type="GO" id="GO:0009443">
    <property type="term" value="P:pyridoxal 5'-phosphate salvage"/>
    <property type="evidence" value="ECO:0007669"/>
    <property type="project" value="InterPro"/>
</dbReference>
<evidence type="ECO:0000256" key="4">
    <source>
        <dbReference type="ARBA" id="ARBA00022777"/>
    </source>
</evidence>
<dbReference type="PANTHER" id="PTHR10534">
    <property type="entry name" value="PYRIDOXAL KINASE"/>
    <property type="match status" value="1"/>
</dbReference>
<comment type="caution">
    <text evidence="7">The sequence shown here is derived from an EMBL/GenBank/DDBJ whole genome shotgun (WGS) entry which is preliminary data.</text>
</comment>
<keyword evidence="4" id="KW-0418">Kinase</keyword>
<dbReference type="PANTHER" id="PTHR10534:SF2">
    <property type="entry name" value="PYRIDOXAL KINASE"/>
    <property type="match status" value="1"/>
</dbReference>
<keyword evidence="3" id="KW-0547">Nucleotide-binding</keyword>
<keyword evidence="2" id="KW-0808">Transferase</keyword>
<name>A0A161XVF3_SECCO</name>
<dbReference type="RefSeq" id="WP_056997471.1">
    <property type="nucleotide sequence ID" value="NZ_JYDC01000032.1"/>
</dbReference>
<evidence type="ECO:0000313" key="8">
    <source>
        <dbReference type="Proteomes" id="UP000076480"/>
    </source>
</evidence>
<keyword evidence="5" id="KW-0067">ATP-binding</keyword>
<dbReference type="Gene3D" id="3.40.1190.20">
    <property type="match status" value="1"/>
</dbReference>
<dbReference type="Proteomes" id="UP000076480">
    <property type="component" value="Unassembled WGS sequence"/>
</dbReference>
<evidence type="ECO:0000313" key="7">
    <source>
        <dbReference type="EMBL" id="KZL41782.1"/>
    </source>
</evidence>
<keyword evidence="8" id="KW-1185">Reference proteome</keyword>
<dbReference type="OrthoDB" id="9800808at2"/>
<feature type="domain" description="Pyridoxamine kinase/Phosphomethylpyrimidine kinase" evidence="6">
    <location>
        <begin position="35"/>
        <end position="255"/>
    </location>
</feature>
<dbReference type="GO" id="GO:0008478">
    <property type="term" value="F:pyridoxal kinase activity"/>
    <property type="evidence" value="ECO:0007669"/>
    <property type="project" value="UniProtKB-EC"/>
</dbReference>
<dbReference type="GO" id="GO:0005829">
    <property type="term" value="C:cytosol"/>
    <property type="evidence" value="ECO:0007669"/>
    <property type="project" value="TreeGrafter"/>
</dbReference>
<dbReference type="AlphaFoldDB" id="A0A161XVF3"/>
<dbReference type="InterPro" id="IPR013749">
    <property type="entry name" value="PM/HMP-P_kinase-1"/>
</dbReference>
<dbReference type="PATRIC" id="fig|33960.6.peg.1567"/>
<gene>
    <name evidence="7" type="ORF">TY91_05155</name>
</gene>
<dbReference type="InterPro" id="IPR029056">
    <property type="entry name" value="Ribokinase-like"/>
</dbReference>
<dbReference type="EMBL" id="JYDC01000032">
    <property type="protein sequence ID" value="KZL41782.1"/>
    <property type="molecule type" value="Genomic_DNA"/>
</dbReference>
<evidence type="ECO:0000256" key="1">
    <source>
        <dbReference type="ARBA" id="ARBA00012104"/>
    </source>
</evidence>
<sequence>MTDQYVTSANPLMVAEDLSAIGTMSLGVAVPILAACNVPVASVPTQLLSTQTEGFDNPAKQSSAKWLEAVFAHWTLVNVHPSAGLIGYLGQSALITQLKRYLAEQSLSWLILDPVMADNGTMYPGLPADYVEQVRSLITEATIITPNWTELQLLIGQSPQPEADRKRVRQAVDQLWLHDPDLKVVVTGISVGDQVRTMWFENDSDHVLDTRKRPGHFYGSGDVFTAVLSGGLANGISFNQAVKLAVRGTAVALDQTAREVPDRRFGMRLSQLLKYLVNTLTTH</sequence>
<evidence type="ECO:0000256" key="2">
    <source>
        <dbReference type="ARBA" id="ARBA00022679"/>
    </source>
</evidence>
<dbReference type="SUPFAM" id="SSF53613">
    <property type="entry name" value="Ribokinase-like"/>
    <property type="match status" value="1"/>
</dbReference>
<reference evidence="7 8" key="1">
    <citation type="submission" date="2015-02" db="EMBL/GenBank/DDBJ databases">
        <title>Draft genome sequence of Lactobacillus collinoides CUPV2371 isolated from a natural cider, the first genome sequence of a strain of this species.</title>
        <authorList>
            <person name="Puertas A.I."/>
            <person name="Spano G."/>
            <person name="Capozzi V."/>
            <person name="Lamontanara A."/>
            <person name="Orru L."/>
            <person name="Duenas M.T."/>
        </authorList>
    </citation>
    <scope>NUCLEOTIDE SEQUENCE [LARGE SCALE GENOMIC DNA]</scope>
    <source>
        <strain evidence="7 8">237</strain>
    </source>
</reference>
<dbReference type="EC" id="2.7.1.35" evidence="1"/>
<dbReference type="GO" id="GO:0005524">
    <property type="term" value="F:ATP binding"/>
    <property type="evidence" value="ECO:0007669"/>
    <property type="project" value="UniProtKB-KW"/>
</dbReference>
<evidence type="ECO:0000256" key="5">
    <source>
        <dbReference type="ARBA" id="ARBA00022840"/>
    </source>
</evidence>
<protein>
    <recommendedName>
        <fullName evidence="1">pyridoxal kinase</fullName>
        <ecNumber evidence="1">2.7.1.35</ecNumber>
    </recommendedName>
</protein>
<organism evidence="7 8">
    <name type="scientific">Secundilactobacillus collinoides</name>
    <name type="common">Lactobacillus collinoides</name>
    <dbReference type="NCBI Taxonomy" id="33960"/>
    <lineage>
        <taxon>Bacteria</taxon>
        <taxon>Bacillati</taxon>
        <taxon>Bacillota</taxon>
        <taxon>Bacilli</taxon>
        <taxon>Lactobacillales</taxon>
        <taxon>Lactobacillaceae</taxon>
        <taxon>Secundilactobacillus</taxon>
    </lineage>
</organism>